<dbReference type="PANTHER" id="PTHR10151:SF120">
    <property type="entry name" value="BIS(5'-ADENOSYL)-TRIPHOSPHATASE"/>
    <property type="match status" value="1"/>
</dbReference>
<gene>
    <name evidence="2" type="ORF">JOC48_003898</name>
</gene>
<dbReference type="InterPro" id="IPR017850">
    <property type="entry name" value="Alkaline_phosphatase_core_sf"/>
</dbReference>
<dbReference type="Pfam" id="PF01663">
    <property type="entry name" value="Phosphodiest"/>
    <property type="match status" value="1"/>
</dbReference>
<dbReference type="EMBL" id="JAFBDR010000030">
    <property type="protein sequence ID" value="MBM7573336.1"/>
    <property type="molecule type" value="Genomic_DNA"/>
</dbReference>
<dbReference type="Gene3D" id="3.40.720.10">
    <property type="entry name" value="Alkaline Phosphatase, subunit A"/>
    <property type="match status" value="1"/>
</dbReference>
<dbReference type="InterPro" id="IPR002591">
    <property type="entry name" value="Phosphodiest/P_Trfase"/>
</dbReference>
<feature type="transmembrane region" description="Helical" evidence="1">
    <location>
        <begin position="6"/>
        <end position="25"/>
    </location>
</feature>
<dbReference type="Proteomes" id="UP001296943">
    <property type="component" value="Unassembled WGS sequence"/>
</dbReference>
<evidence type="ECO:0000313" key="3">
    <source>
        <dbReference type="Proteomes" id="UP001296943"/>
    </source>
</evidence>
<keyword evidence="1" id="KW-1133">Transmembrane helix</keyword>
<dbReference type="SUPFAM" id="SSF53649">
    <property type="entry name" value="Alkaline phosphatase-like"/>
    <property type="match status" value="1"/>
</dbReference>
<protein>
    <submittedName>
        <fullName evidence="2">AlkP superfamily pyrophosphatase or phosphodiesterase</fullName>
    </submittedName>
</protein>
<organism evidence="2 3">
    <name type="scientific">Aquibacillus albus</name>
    <dbReference type="NCBI Taxonomy" id="1168171"/>
    <lineage>
        <taxon>Bacteria</taxon>
        <taxon>Bacillati</taxon>
        <taxon>Bacillota</taxon>
        <taxon>Bacilli</taxon>
        <taxon>Bacillales</taxon>
        <taxon>Bacillaceae</taxon>
        <taxon>Aquibacillus</taxon>
    </lineage>
</organism>
<keyword evidence="3" id="KW-1185">Reference proteome</keyword>
<name>A0ABS2N5D0_9BACI</name>
<dbReference type="RefSeq" id="WP_204501983.1">
    <property type="nucleotide sequence ID" value="NZ_JAFBDR010000030.1"/>
</dbReference>
<comment type="caution">
    <text evidence="2">The sequence shown here is derived from an EMBL/GenBank/DDBJ whole genome shotgun (WGS) entry which is preliminary data.</text>
</comment>
<keyword evidence="1" id="KW-0812">Transmembrane</keyword>
<proteinExistence type="predicted"/>
<accession>A0ABS2N5D0</accession>
<keyword evidence="1" id="KW-0472">Membrane</keyword>
<sequence length="524" mass="60076">MTVFLLSISILLIITVLILLYIYFFQPINKINQLRQLSTSSSRRVVMIIIDSIMNKPLQIAIKEGKVPALEFFMNKGRYYSEMVSSYPTMSVTIDSTLLTGTYADKHKVPALVWYDEKDKRFISYGSARKEIQKLGMKQVFNNSLFHLNHEHLSGQVKTIHEELDGQSASINTLVYRGNNDKRLQVPRLLNMLNFLDKEDSVKAPYYFSYGLLSNLKPKNNYTHIWQAFGFNDKFATAELKYLIEQEKIPSFSIVYLADNDKKVHKNGVDETKGIEDADKQLQEILNTYDSWEEAIEENVWIVMGDSGQSRIGNDKDTSLIDLRKLLSDYQIHQISGPIKETDQIVLGLNERMSFIYLLDEQIKIKNLANKLNNDGRINFIAWKDGERVIVLSGNEQDTLSFKPEGNFTDQYGQTWELKGNTNALNLSINEDNQITYTDFPDALARLYSSFYSHSGRYLIVDAKPGFEFVGEGSPTHLGGASHGSLYKDDTYFPMIVTGTKLEPKHERMVDLKNWILRILKEGN</sequence>
<reference evidence="2 3" key="1">
    <citation type="submission" date="2021-01" db="EMBL/GenBank/DDBJ databases">
        <title>Genomic Encyclopedia of Type Strains, Phase IV (KMG-IV): sequencing the most valuable type-strain genomes for metagenomic binning, comparative biology and taxonomic classification.</title>
        <authorList>
            <person name="Goeker M."/>
        </authorList>
    </citation>
    <scope>NUCLEOTIDE SEQUENCE [LARGE SCALE GENOMIC DNA]</scope>
    <source>
        <strain evidence="2 3">DSM 23711</strain>
    </source>
</reference>
<evidence type="ECO:0000313" key="2">
    <source>
        <dbReference type="EMBL" id="MBM7573336.1"/>
    </source>
</evidence>
<dbReference type="PANTHER" id="PTHR10151">
    <property type="entry name" value="ECTONUCLEOTIDE PYROPHOSPHATASE/PHOSPHODIESTERASE"/>
    <property type="match status" value="1"/>
</dbReference>
<evidence type="ECO:0000256" key="1">
    <source>
        <dbReference type="SAM" id="Phobius"/>
    </source>
</evidence>